<dbReference type="SUPFAM" id="SSF47413">
    <property type="entry name" value="lambda repressor-like DNA-binding domains"/>
    <property type="match status" value="1"/>
</dbReference>
<dbReference type="CDD" id="cd00093">
    <property type="entry name" value="HTH_XRE"/>
    <property type="match status" value="1"/>
</dbReference>
<dbReference type="Gene3D" id="1.10.260.40">
    <property type="entry name" value="lambda repressor-like DNA-binding domains"/>
    <property type="match status" value="1"/>
</dbReference>
<dbReference type="PANTHER" id="PTHR46797">
    <property type="entry name" value="HTH-TYPE TRANSCRIPTIONAL REGULATOR"/>
    <property type="match status" value="1"/>
</dbReference>
<dbReference type="RefSeq" id="WP_305995552.1">
    <property type="nucleotide sequence ID" value="NZ_JAVALS010000002.1"/>
</dbReference>
<dbReference type="InterPro" id="IPR010982">
    <property type="entry name" value="Lambda_DNA-bd_dom_sf"/>
</dbReference>
<keyword evidence="1" id="KW-0238">DNA-binding</keyword>
<dbReference type="PANTHER" id="PTHR46797:SF2">
    <property type="entry name" value="TRANSCRIPTIONAL REGULATOR"/>
    <property type="match status" value="1"/>
</dbReference>
<sequence length="219" mass="23123">MSDPQDAVSSEVEPGVGERLRVLRQAAGISLRHLAKELGVSPSAVSQIERGKLQPSLGRVIAMTEALGVPLSSAFSTGDGGASTPGHDDVAVARAGEIQPTSFGKGVSLRRLSPKPVEQLEFFESIYPPGSASNDGAMVHHEGFEMGTVTSGELTVQVDGESVILREGDSIAFPSMRPHLISNHSRDTRAVATWIIFQSPGSSPWVFPVKGDRDVTPGQ</sequence>
<comment type="caution">
    <text evidence="3">The sequence shown here is derived from an EMBL/GenBank/DDBJ whole genome shotgun (WGS) entry which is preliminary data.</text>
</comment>
<dbReference type="InterPro" id="IPR011051">
    <property type="entry name" value="RmlC_Cupin_sf"/>
</dbReference>
<dbReference type="CDD" id="cd02209">
    <property type="entry name" value="cupin_XRE_C"/>
    <property type="match status" value="1"/>
</dbReference>
<dbReference type="SUPFAM" id="SSF51182">
    <property type="entry name" value="RmlC-like cupins"/>
    <property type="match status" value="1"/>
</dbReference>
<feature type="domain" description="HTH cro/C1-type" evidence="2">
    <location>
        <begin position="20"/>
        <end position="74"/>
    </location>
</feature>
<evidence type="ECO:0000313" key="3">
    <source>
        <dbReference type="EMBL" id="MDP5226507.1"/>
    </source>
</evidence>
<dbReference type="InterPro" id="IPR050807">
    <property type="entry name" value="TransReg_Diox_bact_type"/>
</dbReference>
<evidence type="ECO:0000313" key="4">
    <source>
        <dbReference type="Proteomes" id="UP001232725"/>
    </source>
</evidence>
<accession>A0ABT9IMK1</accession>
<keyword evidence="4" id="KW-1185">Reference proteome</keyword>
<evidence type="ECO:0000256" key="1">
    <source>
        <dbReference type="ARBA" id="ARBA00023125"/>
    </source>
</evidence>
<dbReference type="Gene3D" id="2.60.120.10">
    <property type="entry name" value="Jelly Rolls"/>
    <property type="match status" value="1"/>
</dbReference>
<protein>
    <submittedName>
        <fullName evidence="3">Helix-turn-helix domain-containing protein</fullName>
    </submittedName>
</protein>
<evidence type="ECO:0000259" key="2">
    <source>
        <dbReference type="PROSITE" id="PS50943"/>
    </source>
</evidence>
<proteinExistence type="predicted"/>
<dbReference type="Pfam" id="PF13560">
    <property type="entry name" value="HTH_31"/>
    <property type="match status" value="1"/>
</dbReference>
<gene>
    <name evidence="3" type="ORF">Q9R02_04995</name>
</gene>
<dbReference type="Pfam" id="PF07883">
    <property type="entry name" value="Cupin_2"/>
    <property type="match status" value="1"/>
</dbReference>
<dbReference type="EMBL" id="JAVALS010000002">
    <property type="protein sequence ID" value="MDP5226507.1"/>
    <property type="molecule type" value="Genomic_DNA"/>
</dbReference>
<dbReference type="InterPro" id="IPR001387">
    <property type="entry name" value="Cro/C1-type_HTH"/>
</dbReference>
<dbReference type="InterPro" id="IPR013096">
    <property type="entry name" value="Cupin_2"/>
</dbReference>
<reference evidence="3 4" key="1">
    <citation type="submission" date="2023-08" db="EMBL/GenBank/DDBJ databases">
        <title>Arthrobacter horti sp. nov., isolated from forest soil.</title>
        <authorList>
            <person name="Park M."/>
        </authorList>
    </citation>
    <scope>NUCLEOTIDE SEQUENCE [LARGE SCALE GENOMIC DNA]</scope>
    <source>
        <strain evidence="3 4">YJM1</strain>
    </source>
</reference>
<dbReference type="PROSITE" id="PS50943">
    <property type="entry name" value="HTH_CROC1"/>
    <property type="match status" value="1"/>
</dbReference>
<name>A0ABT9IMK1_9MICC</name>
<dbReference type="SMART" id="SM00530">
    <property type="entry name" value="HTH_XRE"/>
    <property type="match status" value="1"/>
</dbReference>
<dbReference type="InterPro" id="IPR014710">
    <property type="entry name" value="RmlC-like_jellyroll"/>
</dbReference>
<organism evidence="3 4">
    <name type="scientific">Arthrobacter horti</name>
    <dbReference type="NCBI Taxonomy" id="3068273"/>
    <lineage>
        <taxon>Bacteria</taxon>
        <taxon>Bacillati</taxon>
        <taxon>Actinomycetota</taxon>
        <taxon>Actinomycetes</taxon>
        <taxon>Micrococcales</taxon>
        <taxon>Micrococcaceae</taxon>
        <taxon>Arthrobacter</taxon>
    </lineage>
</organism>
<dbReference type="Proteomes" id="UP001232725">
    <property type="component" value="Unassembled WGS sequence"/>
</dbReference>